<feature type="chain" id="PRO_5015439210" evidence="1">
    <location>
        <begin position="20"/>
        <end position="386"/>
    </location>
</feature>
<reference evidence="2 3" key="1">
    <citation type="submission" date="2018-03" db="EMBL/GenBank/DDBJ databases">
        <title>Mesoflavibacter sp. HG37 and Mesoflavibacter sp. HG96 sp.nov., two marine bacteria isolated from seawater of Western Pacific Ocean.</title>
        <authorList>
            <person name="Cheng H."/>
            <person name="Wu Y.-H."/>
            <person name="Guo L.-L."/>
            <person name="Xu X.-W."/>
        </authorList>
    </citation>
    <scope>NUCLEOTIDE SEQUENCE [LARGE SCALE GENOMIC DNA]</scope>
    <source>
        <strain evidence="2 3">KCTC 32269</strain>
    </source>
</reference>
<dbReference type="Gene3D" id="1.25.40.10">
    <property type="entry name" value="Tetratricopeptide repeat domain"/>
    <property type="match status" value="1"/>
</dbReference>
<dbReference type="InterPro" id="IPR011990">
    <property type="entry name" value="TPR-like_helical_dom_sf"/>
</dbReference>
<dbReference type="Gene3D" id="3.40.50.1820">
    <property type="entry name" value="alpha/beta hydrolase"/>
    <property type="match status" value="1"/>
</dbReference>
<dbReference type="Proteomes" id="UP000238426">
    <property type="component" value="Unassembled WGS sequence"/>
</dbReference>
<dbReference type="OrthoDB" id="1142077at2"/>
<protein>
    <submittedName>
        <fullName evidence="2">Esterase</fullName>
    </submittedName>
</protein>
<dbReference type="InterPro" id="IPR000801">
    <property type="entry name" value="Esterase-like"/>
</dbReference>
<dbReference type="EMBL" id="PXOQ01000007">
    <property type="protein sequence ID" value="PSG90376.1"/>
    <property type="molecule type" value="Genomic_DNA"/>
</dbReference>
<organism evidence="2 3">
    <name type="scientific">Aurantibacter aestuarii</name>
    <dbReference type="NCBI Taxonomy" id="1266046"/>
    <lineage>
        <taxon>Bacteria</taxon>
        <taxon>Pseudomonadati</taxon>
        <taxon>Bacteroidota</taxon>
        <taxon>Flavobacteriia</taxon>
        <taxon>Flavobacteriales</taxon>
        <taxon>Flavobacteriaceae</taxon>
        <taxon>Aurantibacter</taxon>
    </lineage>
</organism>
<name>A0A2T1ND78_9FLAO</name>
<comment type="caution">
    <text evidence="2">The sequence shown here is derived from an EMBL/GenBank/DDBJ whole genome shotgun (WGS) entry which is preliminary data.</text>
</comment>
<feature type="signal peptide" evidence="1">
    <location>
        <begin position="1"/>
        <end position="19"/>
    </location>
</feature>
<evidence type="ECO:0000313" key="2">
    <source>
        <dbReference type="EMBL" id="PSG90376.1"/>
    </source>
</evidence>
<sequence>MKNICFLLVAILATVQITAQTLYKNIESSILGETRELKIQVPRGHDAYENDGKKYPLVVVLDGDYLFEPVAGIVDYYSFWDDMPNSIVVGINQSKTRDTDLLYDERNSLPMDEGQQFFSFVMEEVLPYLEKNFNLEKFKMMVGHGKSANYVNYFMLKAEKTPTFQSFVVLGPDFAPDMMSFITDVAPKTETKLFYYLATSTNDVPEIKTNTEALAATLKTVDNKNFFFNADTFEGPSHYSLPAHSFAKALENTFFVYQPISKKEYTDVILKLSGSPVEYLTEKYATIEDLFGIKKQILINDFRAIYAAIRKSEKWEPLEELSKIAKKEYPDHIIGPYYMARYYEEIGEPKKAYKAYQNAYIFEEIGGITKDEVLEKADQLKADFGF</sequence>
<keyword evidence="1" id="KW-0732">Signal</keyword>
<evidence type="ECO:0000313" key="3">
    <source>
        <dbReference type="Proteomes" id="UP000238426"/>
    </source>
</evidence>
<dbReference type="RefSeq" id="WP_106462516.1">
    <property type="nucleotide sequence ID" value="NZ_PXOQ01000007.1"/>
</dbReference>
<proteinExistence type="predicted"/>
<dbReference type="InterPro" id="IPR050583">
    <property type="entry name" value="Mycobacterial_A85_antigen"/>
</dbReference>
<keyword evidence="3" id="KW-1185">Reference proteome</keyword>
<dbReference type="PANTHER" id="PTHR48098">
    <property type="entry name" value="ENTEROCHELIN ESTERASE-RELATED"/>
    <property type="match status" value="1"/>
</dbReference>
<dbReference type="Pfam" id="PF00756">
    <property type="entry name" value="Esterase"/>
    <property type="match status" value="1"/>
</dbReference>
<dbReference type="PANTHER" id="PTHR48098:SF6">
    <property type="entry name" value="FERRI-BACILLIBACTIN ESTERASE BESA"/>
    <property type="match status" value="1"/>
</dbReference>
<gene>
    <name evidence="2" type="ORF">C7H52_03600</name>
</gene>
<dbReference type="InterPro" id="IPR029058">
    <property type="entry name" value="AB_hydrolase_fold"/>
</dbReference>
<dbReference type="SUPFAM" id="SSF53474">
    <property type="entry name" value="alpha/beta-Hydrolases"/>
    <property type="match status" value="1"/>
</dbReference>
<dbReference type="AlphaFoldDB" id="A0A2T1ND78"/>
<evidence type="ECO:0000256" key="1">
    <source>
        <dbReference type="SAM" id="SignalP"/>
    </source>
</evidence>
<accession>A0A2T1ND78</accession>